<keyword evidence="1" id="KW-0472">Membrane</keyword>
<organism evidence="2">
    <name type="scientific">hydrothermal vent metagenome</name>
    <dbReference type="NCBI Taxonomy" id="652676"/>
    <lineage>
        <taxon>unclassified sequences</taxon>
        <taxon>metagenomes</taxon>
        <taxon>ecological metagenomes</taxon>
    </lineage>
</organism>
<evidence type="ECO:0008006" key="3">
    <source>
        <dbReference type="Google" id="ProtNLM"/>
    </source>
</evidence>
<keyword evidence="1" id="KW-0812">Transmembrane</keyword>
<keyword evidence="1" id="KW-1133">Transmembrane helix</keyword>
<proteinExistence type="predicted"/>
<dbReference type="EMBL" id="UOGL01000558">
    <property type="protein sequence ID" value="VAX41528.1"/>
    <property type="molecule type" value="Genomic_DNA"/>
</dbReference>
<dbReference type="InterPro" id="IPR032531">
    <property type="entry name" value="DUF4956"/>
</dbReference>
<feature type="transmembrane region" description="Helical" evidence="1">
    <location>
        <begin position="49"/>
        <end position="68"/>
    </location>
</feature>
<reference evidence="2" key="1">
    <citation type="submission" date="2018-06" db="EMBL/GenBank/DDBJ databases">
        <authorList>
            <person name="Zhirakovskaya E."/>
        </authorList>
    </citation>
    <scope>NUCLEOTIDE SEQUENCE</scope>
</reference>
<feature type="transmembrane region" description="Helical" evidence="1">
    <location>
        <begin position="6"/>
        <end position="37"/>
    </location>
</feature>
<accession>A0A3B1DYX8</accession>
<dbReference type="Pfam" id="PF16316">
    <property type="entry name" value="DUF4956"/>
    <property type="match status" value="1"/>
</dbReference>
<gene>
    <name evidence="2" type="ORF">MNBD_PLANCTO02-3209</name>
</gene>
<feature type="non-terminal residue" evidence="2">
    <location>
        <position position="1"/>
    </location>
</feature>
<evidence type="ECO:0000313" key="2">
    <source>
        <dbReference type="EMBL" id="VAX41528.1"/>
    </source>
</evidence>
<evidence type="ECO:0000256" key="1">
    <source>
        <dbReference type="SAM" id="Phobius"/>
    </source>
</evidence>
<feature type="transmembrane region" description="Helical" evidence="1">
    <location>
        <begin position="74"/>
        <end position="91"/>
    </location>
</feature>
<name>A0A3B1DYX8_9ZZZZ</name>
<sequence length="180" mass="20085">SYVHSLVLTSLVTTVIMIVIGSNIARAFSLVGALSIIRFRNAIKETRDVGFIFFAMGVAMANGTRFHAVAITTTAYISITMLLLYFMNYGENRQNRERLLRVQLPTGLDPTLALDSTLTNLFETYSIVLVESIRQGMLTEVLYSVRPKPNLAPTQVIDEISKVNSNLKVSYNYGMHTDDI</sequence>
<dbReference type="AlphaFoldDB" id="A0A3B1DYX8"/>
<protein>
    <recommendedName>
        <fullName evidence="3">DUF4956 domain-containing protein</fullName>
    </recommendedName>
</protein>